<dbReference type="EMBL" id="AY548440">
    <property type="protein sequence ID" value="AAT41891.1"/>
    <property type="molecule type" value="Genomic_DNA"/>
</dbReference>
<reference evidence="1" key="1">
    <citation type="journal article" date="2004" name="J. Bacteriol.">
        <title>Genomic DNA microarray analysis: identification of new genes regulated by light color in the cyanobacterium Fremyella diplosiphon.</title>
        <authorList>
            <person name="Stowe-Evans E.L."/>
            <person name="Ford J."/>
            <person name="Kehoe D.M."/>
        </authorList>
    </citation>
    <scope>NUCLEOTIDE SEQUENCE</scope>
    <source>
        <strain evidence="1">FD33</strain>
    </source>
</reference>
<dbReference type="AlphaFoldDB" id="Q6H078"/>
<organism evidence="1">
    <name type="scientific">Microchaete diplosiphon</name>
    <name type="common">Fremyella diplosiphon</name>
    <dbReference type="NCBI Taxonomy" id="1197"/>
    <lineage>
        <taxon>Bacteria</taxon>
        <taxon>Bacillati</taxon>
        <taxon>Cyanobacteriota</taxon>
        <taxon>Cyanophyceae</taxon>
        <taxon>Nostocales</taxon>
        <taxon>Rivulariaceae</taxon>
        <taxon>Microchaete</taxon>
    </lineage>
</organism>
<evidence type="ECO:0000313" key="1">
    <source>
        <dbReference type="EMBL" id="AAT41891.1"/>
    </source>
</evidence>
<protein>
    <recommendedName>
        <fullName evidence="2">Transposase</fullName>
    </recommendedName>
</protein>
<accession>Q6H078</accession>
<reference evidence="1" key="2">
    <citation type="submission" date="2004-02" db="EMBL/GenBank/DDBJ databases">
        <authorList>
            <person name="Stowe-Evans E."/>
            <person name="Ford J."/>
            <person name="Kehoe D.M."/>
        </authorList>
    </citation>
    <scope>NUCLEOTIDE SEQUENCE</scope>
    <source>
        <strain evidence="1">FD33</strain>
    </source>
</reference>
<name>Q6H078_MICDP</name>
<proteinExistence type="predicted"/>
<sequence>MPLDIFQKELSRYKFGFMEFEPRITNERVDDIPLLLTQLEQMGVEQLIDKHFPCHGNWQGLNLGSVVVIWLTHILSQADHRLNHVQGWVSKRLETLKSFTEESLRSLDLADDRLQAVLRYLSIDANWFSFESELGSSLLRVYDIIPEQVRLDSTTASSHCGVNPEGLFQWGHSKDNRPDLAQVKIMLSTLDPLGMPIATEILSGEKADDPLYIPAIDKVRSTIKKSELLYIGDCKMSSIKTRTHIVLGGDFYLCPLTAKQVSNEELSKYLQPVWDGQQELTIIDYEYADAKTKNIADGFEIEIIHEIEIDGQEISWSERQLIVRSFAIQKTAEKHLRERIQKTVDALEKLKVPRRGKKKLTSHFEWLETCEAIFNRYQTSGLFQVDIQTKRVKKVQKRYRDRKARIVEELWFDMSFKIDDSAVQHQIQMLGWRVYVTNKNPNEFGLKQAVRAYRDEYLMERGFARLKNFPFSLTPIYLQREDHITGLIRLLSIGLRVLNLLEFQVRHNLEKEKEKLAGLYVGNPKRETTRPSAEIILAAFKEITLLLIEVKNEIYAHLTALSPLQKRILALLGFSISIYTQLDGQSFTPE</sequence>
<dbReference type="PANTHER" id="PTHR34614:SF2">
    <property type="entry name" value="TRANSPOSASE IS4-LIKE DOMAIN-CONTAINING PROTEIN"/>
    <property type="match status" value="1"/>
</dbReference>
<evidence type="ECO:0008006" key="2">
    <source>
        <dbReference type="Google" id="ProtNLM"/>
    </source>
</evidence>
<dbReference type="PANTHER" id="PTHR34614">
    <property type="match status" value="1"/>
</dbReference>
<dbReference type="NCBIfam" id="NF033559">
    <property type="entry name" value="transpos_IS1634"/>
    <property type="match status" value="1"/>
</dbReference>
<dbReference type="InterPro" id="IPR047654">
    <property type="entry name" value="IS1634_transpos"/>
</dbReference>